<evidence type="ECO:0000256" key="4">
    <source>
        <dbReference type="ARBA" id="ARBA00021907"/>
    </source>
</evidence>
<dbReference type="RefSeq" id="WP_341370832.1">
    <property type="nucleotide sequence ID" value="NZ_JBBPCO010000007.1"/>
</dbReference>
<keyword evidence="10 12" id="KW-0472">Membrane</keyword>
<evidence type="ECO:0000256" key="9">
    <source>
        <dbReference type="ARBA" id="ARBA00022989"/>
    </source>
</evidence>
<dbReference type="Proteomes" id="UP001446205">
    <property type="component" value="Unassembled WGS sequence"/>
</dbReference>
<comment type="subcellular location">
    <subcellularLocation>
        <location evidence="1">Cell inner membrane</location>
        <topology evidence="1">Multi-pass membrane protein</topology>
    </subcellularLocation>
</comment>
<evidence type="ECO:0000256" key="7">
    <source>
        <dbReference type="ARBA" id="ARBA00022618"/>
    </source>
</evidence>
<evidence type="ECO:0000259" key="15">
    <source>
        <dbReference type="Pfam" id="PF18075"/>
    </source>
</evidence>
<dbReference type="NCBIfam" id="TIGR00439">
    <property type="entry name" value="FtsX_Gneg"/>
    <property type="match status" value="1"/>
</dbReference>
<dbReference type="Pfam" id="PF18075">
    <property type="entry name" value="FtsX_ECD"/>
    <property type="match status" value="1"/>
</dbReference>
<evidence type="ECO:0000256" key="6">
    <source>
        <dbReference type="ARBA" id="ARBA00022519"/>
    </source>
</evidence>
<evidence type="ECO:0000259" key="14">
    <source>
        <dbReference type="Pfam" id="PF02687"/>
    </source>
</evidence>
<feature type="transmembrane region" description="Helical" evidence="13">
    <location>
        <begin position="170"/>
        <end position="191"/>
    </location>
</feature>
<reference evidence="16 17" key="1">
    <citation type="submission" date="2024-04" db="EMBL/GenBank/DDBJ databases">
        <authorList>
            <person name="Abashina T."/>
            <person name="Shaikin A."/>
        </authorList>
    </citation>
    <scope>NUCLEOTIDE SEQUENCE [LARGE SCALE GENOMIC DNA]</scope>
    <source>
        <strain evidence="16 17">AAFK</strain>
    </source>
</reference>
<evidence type="ECO:0000256" key="1">
    <source>
        <dbReference type="ARBA" id="ARBA00004429"/>
    </source>
</evidence>
<keyword evidence="9 13" id="KW-1133">Transmembrane helix</keyword>
<protein>
    <recommendedName>
        <fullName evidence="4 12">Cell division protein FtsX</fullName>
    </recommendedName>
</protein>
<evidence type="ECO:0000313" key="16">
    <source>
        <dbReference type="EMBL" id="MEK8089775.1"/>
    </source>
</evidence>
<feature type="domain" description="FtsX extracellular" evidence="15">
    <location>
        <begin position="60"/>
        <end position="152"/>
    </location>
</feature>
<keyword evidence="8 13" id="KW-0812">Transmembrane</keyword>
<comment type="subunit">
    <text evidence="3">Forms a membrane-associated complex with FtsE.</text>
</comment>
<dbReference type="InterPro" id="IPR040690">
    <property type="entry name" value="FtsX_ECD"/>
</dbReference>
<dbReference type="Pfam" id="PF02687">
    <property type="entry name" value="FtsX"/>
    <property type="match status" value="1"/>
</dbReference>
<dbReference type="PANTHER" id="PTHR47755:SF1">
    <property type="entry name" value="CELL DIVISION PROTEIN FTSX"/>
    <property type="match status" value="1"/>
</dbReference>
<evidence type="ECO:0000256" key="12">
    <source>
        <dbReference type="PIRNR" id="PIRNR003097"/>
    </source>
</evidence>
<feature type="transmembrane region" description="Helical" evidence="13">
    <location>
        <begin position="227"/>
        <end position="248"/>
    </location>
</feature>
<dbReference type="Gene3D" id="3.30.70.3040">
    <property type="match status" value="1"/>
</dbReference>
<evidence type="ECO:0000256" key="11">
    <source>
        <dbReference type="ARBA" id="ARBA00023306"/>
    </source>
</evidence>
<evidence type="ECO:0000313" key="17">
    <source>
        <dbReference type="Proteomes" id="UP001446205"/>
    </source>
</evidence>
<keyword evidence="17" id="KW-1185">Reference proteome</keyword>
<keyword evidence="11 12" id="KW-0131">Cell cycle</keyword>
<keyword evidence="7 12" id="KW-0132">Cell division</keyword>
<proteinExistence type="inferred from homology"/>
<feature type="transmembrane region" description="Helical" evidence="13">
    <location>
        <begin position="21"/>
        <end position="45"/>
    </location>
</feature>
<keyword evidence="6 12" id="KW-0997">Cell inner membrane</keyword>
<evidence type="ECO:0000256" key="13">
    <source>
        <dbReference type="SAM" id="Phobius"/>
    </source>
</evidence>
<dbReference type="InterPro" id="IPR004513">
    <property type="entry name" value="FtsX"/>
</dbReference>
<dbReference type="PIRSF" id="PIRSF003097">
    <property type="entry name" value="FtsX"/>
    <property type="match status" value="1"/>
</dbReference>
<evidence type="ECO:0000256" key="8">
    <source>
        <dbReference type="ARBA" id="ARBA00022692"/>
    </source>
</evidence>
<gene>
    <name evidence="16" type="primary">ftsX</name>
    <name evidence="16" type="ORF">WOB96_08330</name>
</gene>
<dbReference type="InterPro" id="IPR003838">
    <property type="entry name" value="ABC3_permease_C"/>
</dbReference>
<feature type="domain" description="ABC3 transporter permease C-terminal" evidence="14">
    <location>
        <begin position="177"/>
        <end position="291"/>
    </location>
</feature>
<evidence type="ECO:0000256" key="3">
    <source>
        <dbReference type="ARBA" id="ARBA00011160"/>
    </source>
</evidence>
<sequence>MRLMRHLRSLLDAFRRLIHQPFGSLMTLSVLAIALALPSGFYLLVKNAGHLFSAWEEQAQVSLFLRDWTTSDQARAMQADLRRRPGIREVRYIDKQAALAEFQQISGYAEALEALEGNPLPASLVVGIDPTYYRPDQIRNLVKTWSADPRVDLAQYDLNWVARLQALLDLVMRAVWLFAGLLALGVMLIIGNTIRLSILSRQEEIAISRLLGASNGFIRLPFIYHGLVQGALAGLLAWGMVAIGIALLQAPTTALANLYGEIFRLRYLPPEEGALLVAAGALLGLSGALLATQRHLRRAQ</sequence>
<comment type="caution">
    <text evidence="16">The sequence shown here is derived from an EMBL/GenBank/DDBJ whole genome shotgun (WGS) entry which is preliminary data.</text>
</comment>
<keyword evidence="5 12" id="KW-1003">Cell membrane</keyword>
<organism evidence="16 17">
    <name type="scientific">Thermithiobacillus plumbiphilus</name>
    <dbReference type="NCBI Taxonomy" id="1729899"/>
    <lineage>
        <taxon>Bacteria</taxon>
        <taxon>Pseudomonadati</taxon>
        <taxon>Pseudomonadota</taxon>
        <taxon>Acidithiobacillia</taxon>
        <taxon>Acidithiobacillales</taxon>
        <taxon>Thermithiobacillaceae</taxon>
        <taxon>Thermithiobacillus</taxon>
    </lineage>
</organism>
<name>A0ABU9DAQ8_9PROT</name>
<comment type="similarity">
    <text evidence="2 12">Belongs to the ABC-4 integral membrane protein family. FtsX subfamily.</text>
</comment>
<feature type="transmembrane region" description="Helical" evidence="13">
    <location>
        <begin position="273"/>
        <end position="292"/>
    </location>
</feature>
<evidence type="ECO:0000256" key="5">
    <source>
        <dbReference type="ARBA" id="ARBA00022475"/>
    </source>
</evidence>
<dbReference type="PANTHER" id="PTHR47755">
    <property type="entry name" value="CELL DIVISION PROTEIN FTSX"/>
    <property type="match status" value="1"/>
</dbReference>
<dbReference type="EMBL" id="JBBPCO010000007">
    <property type="protein sequence ID" value="MEK8089775.1"/>
    <property type="molecule type" value="Genomic_DNA"/>
</dbReference>
<evidence type="ECO:0000256" key="2">
    <source>
        <dbReference type="ARBA" id="ARBA00007379"/>
    </source>
</evidence>
<evidence type="ECO:0000256" key="10">
    <source>
        <dbReference type="ARBA" id="ARBA00023136"/>
    </source>
</evidence>
<dbReference type="InterPro" id="IPR047590">
    <property type="entry name" value="FtsX_proteobact-type"/>
</dbReference>
<comment type="function">
    <text evidence="12">Part of the ABC transporter FtsEX involved in cellular division.</text>
</comment>
<accession>A0ABU9DAQ8</accession>